<dbReference type="Pfam" id="PF02319">
    <property type="entry name" value="WHD_E2F_TDP"/>
    <property type="match status" value="1"/>
</dbReference>
<dbReference type="PANTHER" id="PTHR12081:SF18">
    <property type="entry name" value="TRANSCRIPTION FACTOR E2F2-RELATED"/>
    <property type="match status" value="1"/>
</dbReference>
<accession>A0A3B3CYZ2</accession>
<dbReference type="InterPro" id="IPR036388">
    <property type="entry name" value="WH-like_DNA-bd_sf"/>
</dbReference>
<dbReference type="OMA" id="NCPAKYQ"/>
<dbReference type="Gene3D" id="1.10.10.10">
    <property type="entry name" value="Winged helix-like DNA-binding domain superfamily/Winged helix DNA-binding domain"/>
    <property type="match status" value="1"/>
</dbReference>
<evidence type="ECO:0000313" key="7">
    <source>
        <dbReference type="Ensembl" id="ENSOMEP00000022821.1"/>
    </source>
</evidence>
<evidence type="ECO:0000259" key="6">
    <source>
        <dbReference type="SMART" id="SM01372"/>
    </source>
</evidence>
<dbReference type="Proteomes" id="UP000261560">
    <property type="component" value="Unplaced"/>
</dbReference>
<evidence type="ECO:0000256" key="1">
    <source>
        <dbReference type="ARBA" id="ARBA00010940"/>
    </source>
</evidence>
<dbReference type="Pfam" id="PF16421">
    <property type="entry name" value="E2F_CC-MB"/>
    <property type="match status" value="1"/>
</dbReference>
<dbReference type="OrthoDB" id="1743261at2759"/>
<keyword evidence="8" id="KW-1185">Reference proteome</keyword>
<dbReference type="Ensembl" id="ENSOMET00000013771.1">
    <property type="protein sequence ID" value="ENSOMEP00000022821.1"/>
    <property type="gene ID" value="ENSOMEG00000002597.1"/>
</dbReference>
<dbReference type="SUPFAM" id="SSF46785">
    <property type="entry name" value="Winged helix' DNA-binding domain"/>
    <property type="match status" value="1"/>
</dbReference>
<sequence length="308" mass="34535">MDSEDCVDGELEETPIYGRKMKSLHFLTTKFVQLLEESENGELDLRHAVSTLAVGKKRRIYDITNVLQGIGLIRKKSKNLVKWQEMNPRRNVTSAGRILMKLKAELAHLEVRERFLDQQKLCIEQNIREMTENDGDTVYVTHDDICNSFCGRTVLMVRAPQGTQLDVPIPKAVPNCPAKYQIHLKSVTGPMDVVLFNKCSSSSVPLVLPVPPSEEVLQSAKSAMSSSEEKENITEAQQPSAIVQYGAKWVPQCMLSLFNAESRTNDGSALRDLLKEQQDLLKPPRVVNTDLITEFMTSEVLSPLGHLS</sequence>
<dbReference type="InterPro" id="IPR037241">
    <property type="entry name" value="E2F-DP_heterodim"/>
</dbReference>
<evidence type="ECO:0000256" key="2">
    <source>
        <dbReference type="ARBA" id="ARBA00023015"/>
    </source>
</evidence>
<reference evidence="7" key="2">
    <citation type="submission" date="2025-09" db="UniProtKB">
        <authorList>
            <consortium name="Ensembl"/>
        </authorList>
    </citation>
    <scope>IDENTIFICATION</scope>
</reference>
<dbReference type="InterPro" id="IPR003316">
    <property type="entry name" value="E2F_WHTH_DNA-bd_dom"/>
</dbReference>
<reference evidence="7" key="1">
    <citation type="submission" date="2025-08" db="UniProtKB">
        <authorList>
            <consortium name="Ensembl"/>
        </authorList>
    </citation>
    <scope>IDENTIFICATION</scope>
</reference>
<dbReference type="SUPFAM" id="SSF144074">
    <property type="entry name" value="E2F-DP heterodimerization region"/>
    <property type="match status" value="1"/>
</dbReference>
<name>A0A3B3CYZ2_ORYME</name>
<organism evidence="7 8">
    <name type="scientific">Oryzias melastigma</name>
    <name type="common">Marine medaka</name>
    <dbReference type="NCBI Taxonomy" id="30732"/>
    <lineage>
        <taxon>Eukaryota</taxon>
        <taxon>Metazoa</taxon>
        <taxon>Chordata</taxon>
        <taxon>Craniata</taxon>
        <taxon>Vertebrata</taxon>
        <taxon>Euteleostomi</taxon>
        <taxon>Actinopterygii</taxon>
        <taxon>Neopterygii</taxon>
        <taxon>Teleostei</taxon>
        <taxon>Neoteleostei</taxon>
        <taxon>Acanthomorphata</taxon>
        <taxon>Ovalentaria</taxon>
        <taxon>Atherinomorphae</taxon>
        <taxon>Beloniformes</taxon>
        <taxon>Adrianichthyidae</taxon>
        <taxon>Oryziinae</taxon>
        <taxon>Oryzias</taxon>
    </lineage>
</organism>
<comment type="subcellular location">
    <subcellularLocation>
        <location evidence="5">Nucleus</location>
    </subcellularLocation>
</comment>
<dbReference type="GO" id="GO:0090575">
    <property type="term" value="C:RNA polymerase II transcription regulator complex"/>
    <property type="evidence" value="ECO:0007669"/>
    <property type="project" value="TreeGrafter"/>
</dbReference>
<dbReference type="GO" id="GO:0046983">
    <property type="term" value="F:protein dimerization activity"/>
    <property type="evidence" value="ECO:0007669"/>
    <property type="project" value="InterPro"/>
</dbReference>
<dbReference type="RefSeq" id="XP_024150938.1">
    <property type="nucleotide sequence ID" value="XM_024295170.2"/>
</dbReference>
<dbReference type="PANTHER" id="PTHR12081">
    <property type="entry name" value="TRANSCRIPTION FACTOR E2F"/>
    <property type="match status" value="1"/>
</dbReference>
<keyword evidence="3 5" id="KW-0238">DNA-binding</keyword>
<dbReference type="CDD" id="cd14660">
    <property type="entry name" value="E2F_DD"/>
    <property type="match status" value="1"/>
</dbReference>
<evidence type="ECO:0000256" key="3">
    <source>
        <dbReference type="ARBA" id="ARBA00023125"/>
    </source>
</evidence>
<feature type="domain" description="E2F/DP family winged-helix DNA-binding" evidence="6">
    <location>
        <begin position="19"/>
        <end position="85"/>
    </location>
</feature>
<dbReference type="SMART" id="SM01372">
    <property type="entry name" value="E2F_TDP"/>
    <property type="match status" value="1"/>
</dbReference>
<dbReference type="FunFam" id="1.10.10.10:FF:000008">
    <property type="entry name" value="E2F transcription factor 1"/>
    <property type="match status" value="1"/>
</dbReference>
<dbReference type="InterPro" id="IPR036390">
    <property type="entry name" value="WH_DNA-bd_sf"/>
</dbReference>
<dbReference type="GO" id="GO:0000981">
    <property type="term" value="F:DNA-binding transcription factor activity, RNA polymerase II-specific"/>
    <property type="evidence" value="ECO:0007669"/>
    <property type="project" value="TreeGrafter"/>
</dbReference>
<dbReference type="InterPro" id="IPR015633">
    <property type="entry name" value="E2F"/>
</dbReference>
<dbReference type="GO" id="GO:0000978">
    <property type="term" value="F:RNA polymerase II cis-regulatory region sequence-specific DNA binding"/>
    <property type="evidence" value="ECO:0007669"/>
    <property type="project" value="InterPro"/>
</dbReference>
<evidence type="ECO:0000313" key="8">
    <source>
        <dbReference type="Proteomes" id="UP000261560"/>
    </source>
</evidence>
<dbReference type="AlphaFoldDB" id="A0A3B3CYZ2"/>
<evidence type="ECO:0000256" key="4">
    <source>
        <dbReference type="ARBA" id="ARBA00023163"/>
    </source>
</evidence>
<evidence type="ECO:0000256" key="5">
    <source>
        <dbReference type="RuleBase" id="RU003796"/>
    </source>
</evidence>
<dbReference type="GeneTree" id="ENSGT00940000156252"/>
<protein>
    <submittedName>
        <fullName evidence="7">Transcription factor E2F4-like</fullName>
    </submittedName>
</protein>
<dbReference type="Gene3D" id="6.10.250.540">
    <property type="match status" value="1"/>
</dbReference>
<dbReference type="PaxDb" id="30732-ENSOMEP00000022821"/>
<dbReference type="KEGG" id="oml:112160553"/>
<keyword evidence="4 5" id="KW-0804">Transcription</keyword>
<comment type="similarity">
    <text evidence="1 5">Belongs to the E2F/DP family.</text>
</comment>
<dbReference type="STRING" id="30732.ENSOMEP00000022821"/>
<dbReference type="GeneID" id="112160553"/>
<keyword evidence="5" id="KW-0539">Nucleus</keyword>
<proteinExistence type="inferred from homology"/>
<dbReference type="InterPro" id="IPR032198">
    <property type="entry name" value="E2F_CC-MB"/>
</dbReference>
<keyword evidence="2 5" id="KW-0805">Transcription regulation</keyword>